<reference evidence="1" key="2">
    <citation type="submission" date="2023-05" db="EMBL/GenBank/DDBJ databases">
        <authorList>
            <person name="Fouks B."/>
        </authorList>
    </citation>
    <scope>NUCLEOTIDE SEQUENCE</scope>
    <source>
        <strain evidence="1">Stay&amp;Tobe</strain>
        <tissue evidence="1">Testes</tissue>
    </source>
</reference>
<sequence length="53" mass="6038">VFSFLYSDELYDKIGFIEQQCSLVPVKVNATTMHSVINQSHRFKSRADPSSCL</sequence>
<evidence type="ECO:0000313" key="2">
    <source>
        <dbReference type="Proteomes" id="UP001233999"/>
    </source>
</evidence>
<organism evidence="1 2">
    <name type="scientific">Diploptera punctata</name>
    <name type="common">Pacific beetle cockroach</name>
    <dbReference type="NCBI Taxonomy" id="6984"/>
    <lineage>
        <taxon>Eukaryota</taxon>
        <taxon>Metazoa</taxon>
        <taxon>Ecdysozoa</taxon>
        <taxon>Arthropoda</taxon>
        <taxon>Hexapoda</taxon>
        <taxon>Insecta</taxon>
        <taxon>Pterygota</taxon>
        <taxon>Neoptera</taxon>
        <taxon>Polyneoptera</taxon>
        <taxon>Dictyoptera</taxon>
        <taxon>Blattodea</taxon>
        <taxon>Blaberoidea</taxon>
        <taxon>Blaberidae</taxon>
        <taxon>Diplopterinae</taxon>
        <taxon>Diploptera</taxon>
    </lineage>
</organism>
<accession>A0AAD8A1U1</accession>
<name>A0AAD8A1U1_DIPPU</name>
<dbReference type="Proteomes" id="UP001233999">
    <property type="component" value="Unassembled WGS sequence"/>
</dbReference>
<proteinExistence type="predicted"/>
<evidence type="ECO:0000313" key="1">
    <source>
        <dbReference type="EMBL" id="KAJ9590974.1"/>
    </source>
</evidence>
<reference evidence="1" key="1">
    <citation type="journal article" date="2023" name="IScience">
        <title>Live-bearing cockroach genome reveals convergent evolutionary mechanisms linked to viviparity in insects and beyond.</title>
        <authorList>
            <person name="Fouks B."/>
            <person name="Harrison M.C."/>
            <person name="Mikhailova A.A."/>
            <person name="Marchal E."/>
            <person name="English S."/>
            <person name="Carruthers M."/>
            <person name="Jennings E.C."/>
            <person name="Chiamaka E.L."/>
            <person name="Frigard R.A."/>
            <person name="Pippel M."/>
            <person name="Attardo G.M."/>
            <person name="Benoit J.B."/>
            <person name="Bornberg-Bauer E."/>
            <person name="Tobe S.S."/>
        </authorList>
    </citation>
    <scope>NUCLEOTIDE SEQUENCE</scope>
    <source>
        <strain evidence="1">Stay&amp;Tobe</strain>
    </source>
</reference>
<dbReference type="EMBL" id="JASPKZ010004175">
    <property type="protein sequence ID" value="KAJ9590974.1"/>
    <property type="molecule type" value="Genomic_DNA"/>
</dbReference>
<comment type="caution">
    <text evidence="1">The sequence shown here is derived from an EMBL/GenBank/DDBJ whole genome shotgun (WGS) entry which is preliminary data.</text>
</comment>
<dbReference type="AlphaFoldDB" id="A0AAD8A1U1"/>
<protein>
    <submittedName>
        <fullName evidence="1">Uncharacterized protein</fullName>
    </submittedName>
</protein>
<keyword evidence="2" id="KW-1185">Reference proteome</keyword>
<gene>
    <name evidence="1" type="ORF">L9F63_015980</name>
</gene>
<feature type="non-terminal residue" evidence="1">
    <location>
        <position position="53"/>
    </location>
</feature>
<feature type="non-terminal residue" evidence="1">
    <location>
        <position position="1"/>
    </location>
</feature>